<proteinExistence type="predicted"/>
<dbReference type="EMBL" id="JAACNO010001023">
    <property type="protein sequence ID" value="KAF4143351.1"/>
    <property type="molecule type" value="Genomic_DNA"/>
</dbReference>
<reference evidence="2" key="1">
    <citation type="submission" date="2020-03" db="EMBL/GenBank/DDBJ databases">
        <title>Hybrid Assembly of Korean Phytophthora infestans isolates.</title>
        <authorList>
            <person name="Prokchorchik M."/>
            <person name="Lee Y."/>
            <person name="Seo J."/>
            <person name="Cho J.-H."/>
            <person name="Park Y.-E."/>
            <person name="Jang D.-C."/>
            <person name="Im J.-S."/>
            <person name="Choi J.-G."/>
            <person name="Park H.-J."/>
            <person name="Lee G.-B."/>
            <person name="Lee Y.-G."/>
            <person name="Hong S.-Y."/>
            <person name="Cho K."/>
            <person name="Sohn K.H."/>
        </authorList>
    </citation>
    <scope>NUCLEOTIDE SEQUENCE</scope>
    <source>
        <strain evidence="2">KR_2_A2</strain>
    </source>
</reference>
<feature type="region of interest" description="Disordered" evidence="1">
    <location>
        <begin position="34"/>
        <end position="74"/>
    </location>
</feature>
<evidence type="ECO:0000313" key="2">
    <source>
        <dbReference type="EMBL" id="KAF4143351.1"/>
    </source>
</evidence>
<feature type="non-terminal residue" evidence="2">
    <location>
        <position position="1"/>
    </location>
</feature>
<dbReference type="Proteomes" id="UP000704712">
    <property type="component" value="Unassembled WGS sequence"/>
</dbReference>
<organism evidence="2 3">
    <name type="scientific">Phytophthora infestans</name>
    <name type="common">Potato late blight agent</name>
    <name type="synonym">Botrytis infestans</name>
    <dbReference type="NCBI Taxonomy" id="4787"/>
    <lineage>
        <taxon>Eukaryota</taxon>
        <taxon>Sar</taxon>
        <taxon>Stramenopiles</taxon>
        <taxon>Oomycota</taxon>
        <taxon>Peronosporomycetes</taxon>
        <taxon>Peronosporales</taxon>
        <taxon>Peronosporaceae</taxon>
        <taxon>Phytophthora</taxon>
    </lineage>
</organism>
<evidence type="ECO:0008006" key="4">
    <source>
        <dbReference type="Google" id="ProtNLM"/>
    </source>
</evidence>
<gene>
    <name evidence="2" type="ORF">GN958_ATG07417</name>
</gene>
<sequence>VRQDMDLSDEFSTLLPYLIGDIYNSISVDESEHSSLNDDFASTPKEIHVSRSSKSIKKAKPRREGTSLLPSSTVSHRRKKAELHALRLEAQYLMEKLTRLQQTHDGNSKPKDMTVEGDDWFSRATNAYDERIRSERSNQLLKMILMKRIKVFESVRKRLRQRDVLEDLDYVERLQPTTDRPFFQPNCTGFILSHLESKLWSLRLQANVVVPTVSPNRHVTFHTQPGYMVGGEKCFEISAITPLACSAHEAGDLLWRLTAAAKTFSMAREQGSQYRDETNDTSCIASLFMQDTSQMPLYVDAASTFRKYEEKDRAVVVGTTVWLIPTEGLEIEGAYWSVIDYSQSDPTCAAVIRFCYKLRVKKSGSKSLARGQEVMSCIGNQVRCFLQLQQNDLLDMADP</sequence>
<dbReference type="AlphaFoldDB" id="A0A8S9URF0"/>
<accession>A0A8S9URF0</accession>
<name>A0A8S9URF0_PHYIN</name>
<comment type="caution">
    <text evidence="2">The sequence shown here is derived from an EMBL/GenBank/DDBJ whole genome shotgun (WGS) entry which is preliminary data.</text>
</comment>
<evidence type="ECO:0000313" key="3">
    <source>
        <dbReference type="Proteomes" id="UP000704712"/>
    </source>
</evidence>
<feature type="non-terminal residue" evidence="2">
    <location>
        <position position="399"/>
    </location>
</feature>
<protein>
    <recommendedName>
        <fullName evidence="4">M96 mating-specific protein family</fullName>
    </recommendedName>
</protein>
<evidence type="ECO:0000256" key="1">
    <source>
        <dbReference type="SAM" id="MobiDB-lite"/>
    </source>
</evidence>